<gene>
    <name evidence="1" type="ORF">QLQ83_08950</name>
</gene>
<organism evidence="1 2">
    <name type="scientific">Halomonas rhizosphaerae</name>
    <dbReference type="NCBI Taxonomy" id="3043296"/>
    <lineage>
        <taxon>Bacteria</taxon>
        <taxon>Pseudomonadati</taxon>
        <taxon>Pseudomonadota</taxon>
        <taxon>Gammaproteobacteria</taxon>
        <taxon>Oceanospirillales</taxon>
        <taxon>Halomonadaceae</taxon>
        <taxon>Halomonas</taxon>
    </lineage>
</organism>
<dbReference type="InterPro" id="IPR013320">
    <property type="entry name" value="ConA-like_dom_sf"/>
</dbReference>
<accession>A0ABT6UZ11</accession>
<evidence type="ECO:0000313" key="2">
    <source>
        <dbReference type="Proteomes" id="UP001225957"/>
    </source>
</evidence>
<reference evidence="1 2" key="1">
    <citation type="submission" date="2023-04" db="EMBL/GenBank/DDBJ databases">
        <title>Halomonas strains isolated from rhizosphere soil.</title>
        <authorList>
            <person name="Xu L."/>
            <person name="Sun J.-Q."/>
        </authorList>
    </citation>
    <scope>NUCLEOTIDE SEQUENCE [LARGE SCALE GENOMIC DNA]</scope>
    <source>
        <strain evidence="1 2">LR5S20</strain>
    </source>
</reference>
<comment type="caution">
    <text evidence="1">The sequence shown here is derived from an EMBL/GenBank/DDBJ whole genome shotgun (WGS) entry which is preliminary data.</text>
</comment>
<protein>
    <submittedName>
        <fullName evidence="1">Uncharacterized protein</fullName>
    </submittedName>
</protein>
<proteinExistence type="predicted"/>
<name>A0ABT6UZ11_9GAMM</name>
<keyword evidence="2" id="KW-1185">Reference proteome</keyword>
<dbReference type="RefSeq" id="WP_282735178.1">
    <property type="nucleotide sequence ID" value="NZ_JASCQP010000024.1"/>
</dbReference>
<sequence>MIMFDLFVKTTAMIMFDLFVKTTRAFRFAGGIMMLRQILYYDFALAGQAIDRSGHFNHGHHTSTNATSGPGDFRGIAFLSEQSRVTVPHQRSFNIMTAVRVDIRFELEALERRVNLVEAERSFALFVRGDGVITFVYYAPAEQGEPEGTLLGASGLTLTPAPTGSTDPFSVESLTANPPPPMPNYEWHGLNTSAEFSPDGAERTVGVDRFHTVSVLHDGLATMSITLDGVLAAYRSDIRYPVVPIQAPGAITIGAWPHDGRYTLNGRLDFVRIWRYDPANNFRQFNCRPMSQEARNAWRALKRRVLDGLQDPAERAHLAKLFVCLDELEGEFYRRIAKAGPAAIDQLETFARRYVDLWCGGRVSGQDMKVLMQEFFAWLAVVDPDFLEKSFGQMLFCLKGIGQLDFCDTTMKVATCDPDWGTLVDVIAEAIPNPICPDARPGCMHRKSHTEETRYDPDT</sequence>
<dbReference type="Proteomes" id="UP001225957">
    <property type="component" value="Unassembled WGS sequence"/>
</dbReference>
<dbReference type="SUPFAM" id="SSF49899">
    <property type="entry name" value="Concanavalin A-like lectins/glucanases"/>
    <property type="match status" value="1"/>
</dbReference>
<dbReference type="Gene3D" id="2.60.120.200">
    <property type="match status" value="1"/>
</dbReference>
<evidence type="ECO:0000313" key="1">
    <source>
        <dbReference type="EMBL" id="MDI5891222.1"/>
    </source>
</evidence>
<dbReference type="EMBL" id="JASCQP010000024">
    <property type="protein sequence ID" value="MDI5891222.1"/>
    <property type="molecule type" value="Genomic_DNA"/>
</dbReference>